<dbReference type="Pfam" id="PF00632">
    <property type="entry name" value="HECT"/>
    <property type="match status" value="1"/>
</dbReference>
<evidence type="ECO:0000256" key="6">
    <source>
        <dbReference type="PROSITE-ProRule" id="PRU00104"/>
    </source>
</evidence>
<name>A0A0R3VYB2_TAEAS</name>
<evidence type="ECO:0000313" key="10">
    <source>
        <dbReference type="WBParaSite" id="TASK_0000240601-mRNA-1"/>
    </source>
</evidence>
<keyword evidence="4" id="KW-0808">Transferase</keyword>
<dbReference type="PANTHER" id="PTHR11254">
    <property type="entry name" value="HECT DOMAIN UBIQUITIN-PROTEIN LIGASE"/>
    <property type="match status" value="1"/>
</dbReference>
<organism evidence="10">
    <name type="scientific">Taenia asiatica</name>
    <name type="common">Asian tapeworm</name>
    <dbReference type="NCBI Taxonomy" id="60517"/>
    <lineage>
        <taxon>Eukaryota</taxon>
        <taxon>Metazoa</taxon>
        <taxon>Spiralia</taxon>
        <taxon>Lophotrochozoa</taxon>
        <taxon>Platyhelminthes</taxon>
        <taxon>Cestoda</taxon>
        <taxon>Eucestoda</taxon>
        <taxon>Cyclophyllidea</taxon>
        <taxon>Taeniidae</taxon>
        <taxon>Taenia</taxon>
    </lineage>
</organism>
<dbReference type="STRING" id="60517.A0A0R3VYB2"/>
<keyword evidence="9" id="KW-1185">Reference proteome</keyword>
<dbReference type="GO" id="GO:0016567">
    <property type="term" value="P:protein ubiquitination"/>
    <property type="evidence" value="ECO:0007669"/>
    <property type="project" value="TreeGrafter"/>
</dbReference>
<dbReference type="Gene3D" id="3.90.1750.10">
    <property type="entry name" value="Hect, E3 ligase catalytic domains"/>
    <property type="match status" value="1"/>
</dbReference>
<sequence>MLRKGRAEGRYEVSPQPPRLMVEWRLNRGVGEQTEAFLKGLFEVVDPSWLQVFDERELEVSLPILQNAFAWFSSPRFP</sequence>
<dbReference type="GO" id="GO:0005737">
    <property type="term" value="C:cytoplasm"/>
    <property type="evidence" value="ECO:0007669"/>
    <property type="project" value="TreeGrafter"/>
</dbReference>
<accession>A0A0R3VYB2</accession>
<gene>
    <name evidence="8" type="ORF">TASK_LOCUS2407</name>
</gene>
<dbReference type="InterPro" id="IPR050409">
    <property type="entry name" value="E3_ubiq-protein_ligase"/>
</dbReference>
<evidence type="ECO:0000256" key="5">
    <source>
        <dbReference type="ARBA" id="ARBA00022786"/>
    </source>
</evidence>
<evidence type="ECO:0000256" key="4">
    <source>
        <dbReference type="ARBA" id="ARBA00022679"/>
    </source>
</evidence>
<dbReference type="GO" id="GO:0043161">
    <property type="term" value="P:proteasome-mediated ubiquitin-dependent protein catabolic process"/>
    <property type="evidence" value="ECO:0007669"/>
    <property type="project" value="TreeGrafter"/>
</dbReference>
<dbReference type="AlphaFoldDB" id="A0A0R3VYB2"/>
<keyword evidence="5 6" id="KW-0833">Ubl conjugation pathway</keyword>
<dbReference type="EC" id="2.3.2.26" evidence="3"/>
<dbReference type="OrthoDB" id="423283at2759"/>
<dbReference type="Proteomes" id="UP000282613">
    <property type="component" value="Unassembled WGS sequence"/>
</dbReference>
<comment type="pathway">
    <text evidence="2">Protein modification; protein ubiquitination.</text>
</comment>
<dbReference type="PROSITE" id="PS50237">
    <property type="entry name" value="HECT"/>
    <property type="match status" value="1"/>
</dbReference>
<comment type="caution">
    <text evidence="6">Lacks conserved residue(s) required for the propagation of feature annotation.</text>
</comment>
<dbReference type="InterPro" id="IPR035983">
    <property type="entry name" value="Hect_E3_ubiquitin_ligase"/>
</dbReference>
<evidence type="ECO:0000259" key="7">
    <source>
        <dbReference type="PROSITE" id="PS50237"/>
    </source>
</evidence>
<dbReference type="WBParaSite" id="TASK_0000240601-mRNA-1">
    <property type="protein sequence ID" value="TASK_0000240601-mRNA-1"/>
    <property type="gene ID" value="TASK_0000240601"/>
</dbReference>
<evidence type="ECO:0000256" key="2">
    <source>
        <dbReference type="ARBA" id="ARBA00004906"/>
    </source>
</evidence>
<dbReference type="InterPro" id="IPR000569">
    <property type="entry name" value="HECT_dom"/>
</dbReference>
<evidence type="ECO:0000256" key="1">
    <source>
        <dbReference type="ARBA" id="ARBA00000885"/>
    </source>
</evidence>
<dbReference type="GO" id="GO:0061630">
    <property type="term" value="F:ubiquitin protein ligase activity"/>
    <property type="evidence" value="ECO:0007669"/>
    <property type="project" value="UniProtKB-EC"/>
</dbReference>
<evidence type="ECO:0000256" key="3">
    <source>
        <dbReference type="ARBA" id="ARBA00012485"/>
    </source>
</evidence>
<reference evidence="8 9" key="2">
    <citation type="submission" date="2018-11" db="EMBL/GenBank/DDBJ databases">
        <authorList>
            <consortium name="Pathogen Informatics"/>
        </authorList>
    </citation>
    <scope>NUCLEOTIDE SEQUENCE [LARGE SCALE GENOMIC DNA]</scope>
</reference>
<evidence type="ECO:0000313" key="9">
    <source>
        <dbReference type="Proteomes" id="UP000282613"/>
    </source>
</evidence>
<protein>
    <recommendedName>
        <fullName evidence="3">HECT-type E3 ubiquitin transferase</fullName>
        <ecNumber evidence="3">2.3.2.26</ecNumber>
    </recommendedName>
</protein>
<reference evidence="10" key="1">
    <citation type="submission" date="2017-02" db="UniProtKB">
        <authorList>
            <consortium name="WormBaseParasite"/>
        </authorList>
    </citation>
    <scope>IDENTIFICATION</scope>
</reference>
<dbReference type="SUPFAM" id="SSF56204">
    <property type="entry name" value="Hect, E3 ligase catalytic domain"/>
    <property type="match status" value="1"/>
</dbReference>
<dbReference type="Gene3D" id="3.30.2160.10">
    <property type="entry name" value="Hect, E3 ligase catalytic domain"/>
    <property type="match status" value="1"/>
</dbReference>
<proteinExistence type="predicted"/>
<dbReference type="PANTHER" id="PTHR11254:SF429">
    <property type="entry name" value="E3 UBIQUITIN-PROTEIN LIGASE SU(DX)"/>
    <property type="match status" value="1"/>
</dbReference>
<comment type="catalytic activity">
    <reaction evidence="1">
        <text>S-ubiquitinyl-[E2 ubiquitin-conjugating enzyme]-L-cysteine + [acceptor protein]-L-lysine = [E2 ubiquitin-conjugating enzyme]-L-cysteine + N(6)-ubiquitinyl-[acceptor protein]-L-lysine.</text>
        <dbReference type="EC" id="2.3.2.26"/>
    </reaction>
</comment>
<dbReference type="EMBL" id="UYRS01001609">
    <property type="protein sequence ID" value="VDK25104.1"/>
    <property type="molecule type" value="Genomic_DNA"/>
</dbReference>
<evidence type="ECO:0000313" key="8">
    <source>
        <dbReference type="EMBL" id="VDK25104.1"/>
    </source>
</evidence>
<feature type="domain" description="HECT" evidence="7">
    <location>
        <begin position="19"/>
        <end position="60"/>
    </location>
</feature>